<evidence type="ECO:0000313" key="1">
    <source>
        <dbReference type="EMBL" id="ACL72791.1"/>
    </source>
</evidence>
<dbReference type="KEGG" id="tgr:Tgr7_1709"/>
<reference evidence="1 2" key="1">
    <citation type="journal article" date="2011" name="Stand. Genomic Sci.">
        <title>Complete genome sequence of 'Thioalkalivibrio sulfidophilus' HL-EbGr7.</title>
        <authorList>
            <person name="Muyzer G."/>
            <person name="Sorokin D.Y."/>
            <person name="Mavromatis K."/>
            <person name="Lapidus A."/>
            <person name="Clum A."/>
            <person name="Ivanova N."/>
            <person name="Pati A."/>
            <person name="d'Haeseleer P."/>
            <person name="Woyke T."/>
            <person name="Kyrpides N.C."/>
        </authorList>
    </citation>
    <scope>NUCLEOTIDE SEQUENCE [LARGE SCALE GENOMIC DNA]</scope>
    <source>
        <strain evidence="1 2">HL-EbGR7</strain>
    </source>
</reference>
<dbReference type="EMBL" id="CP001339">
    <property type="protein sequence ID" value="ACL72791.1"/>
    <property type="molecule type" value="Genomic_DNA"/>
</dbReference>
<protein>
    <submittedName>
        <fullName evidence="1">Uncharacterized protein</fullName>
    </submittedName>
</protein>
<keyword evidence="2" id="KW-1185">Reference proteome</keyword>
<accession>B8GS87</accession>
<gene>
    <name evidence="1" type="ordered locus">Tgr7_1709</name>
</gene>
<organism evidence="1 2">
    <name type="scientific">Thioalkalivibrio sulfidiphilus (strain HL-EbGR7)</name>
    <dbReference type="NCBI Taxonomy" id="396588"/>
    <lineage>
        <taxon>Bacteria</taxon>
        <taxon>Pseudomonadati</taxon>
        <taxon>Pseudomonadota</taxon>
        <taxon>Gammaproteobacteria</taxon>
        <taxon>Chromatiales</taxon>
        <taxon>Ectothiorhodospiraceae</taxon>
        <taxon>Thioalkalivibrio</taxon>
    </lineage>
</organism>
<dbReference type="eggNOG" id="COG0835">
    <property type="taxonomic scope" value="Bacteria"/>
</dbReference>
<dbReference type="HOGENOM" id="CLU_015621_0_0_6"/>
<dbReference type="Proteomes" id="UP000002383">
    <property type="component" value="Chromosome"/>
</dbReference>
<dbReference type="STRING" id="396588.Tgr7_1709"/>
<evidence type="ECO:0000313" key="2">
    <source>
        <dbReference type="Proteomes" id="UP000002383"/>
    </source>
</evidence>
<proteinExistence type="predicted"/>
<dbReference type="RefSeq" id="WP_012638274.1">
    <property type="nucleotide sequence ID" value="NC_011901.1"/>
</dbReference>
<sequence>MSNVLSDKQFLREMPFVNTCNETLLALGEWWRKVALIGKISSLDVAATILDDMDLARNGFQTLQKELIDNLVRENLRKLDQELGARAQFAIDILIRNLFERTADVGFLATDEDIREFLRHPEASPEATEAIVERLREYTLKYSVYDEILLLDPQGHVRAHLDPANPVVHSRDPLISETLRGEAPYVETFRPTDLLPGRRAGLIYSAPVTDSDQPGARVLGLLCLSFRFDDEMAGIFANLVRPGELVAILDRNDRVIASSDERRLPIGTSITGARDGQLSRLGHGSDAYLARNCQTKGYQGYMGLSWKGQVMAPMESAFRTGEQGGEGSDAGTHQEGEFISLELRNIRKNAARVTDDLSLIVLNGQIVAAKRDAHEFMPVLSEIRVIGNRTRQVFDNSITRLYATVLESLMNEVQFQAFLAVDIMDRNLYERANDVRWWALTSRFREILDLTTRTEDQRQTLTEILAYINSLYTVYTNLILFDANRVIVAVSSPEEQHLLGTILPAEGGFSEALGIRDSQRYVVSPFNSTHLYKDRPTYIYMTSVRSPKSGRALGGIAIAFDSEPQFAAMLEDALPRDDAGHIIEGSFAVFADRQGNVISATGGDLRPGDRIDLEGDLLSLENGTRRSALIEYRGRNYAVGAAVSQGYREYKTTNDYDNDVVALVFMSV</sequence>
<dbReference type="AlphaFoldDB" id="B8GS87"/>
<name>B8GS87_THISH</name>